<reference evidence="3 4" key="1">
    <citation type="submission" date="2017-07" db="EMBL/GenBank/DDBJ databases">
        <authorList>
            <person name="Talla V."/>
            <person name="Backstrom N."/>
        </authorList>
    </citation>
    <scope>NUCLEOTIDE SEQUENCE [LARGE SCALE GENOMIC DNA]</scope>
</reference>
<feature type="compositionally biased region" description="Basic and acidic residues" evidence="1">
    <location>
        <begin position="643"/>
        <end position="657"/>
    </location>
</feature>
<evidence type="ECO:0000256" key="2">
    <source>
        <dbReference type="SAM" id="SignalP"/>
    </source>
</evidence>
<sequence>MVRIVVCLLTLCAATLAKSLTNSELKDNVSAESRLYKNVPVGVYASVAPYAAYSFHVPSIVAPKSLPIKEASVNHQNNNGFLKDSYGNQFAGTPQSMGYKSMFPQQFVQLQNLPVHLSQPLVSSSIQYKHSTPHFFAPGQYGVQNIQLPQTLNRYTIQQPISFTENTRNPSIIYSQFKPQQLPQQQPSNNNNIYANAFTVEQFNNLKNQPKFQRLQTADSQHNDETQQLLNAPKQTTITTISNGKKIAVNLITKPPLPLLDLSLLEPLHFANPLVPQVQHFLPRINSAVYHKLPNVQEVKKHQMEFVVQNTKSYDSTKDNQKKVTPKRKHKKVTQKHMPHEDEPDSPTVTAQQDIPNESPEIVYEINSPNYKETVSEKKISYNKETETAPKTYNYEMNTQSQPVHYSYEKNSQKEPVHISHEHHEEKAPIHHNYEEHTQKEPIRYNYVKIVKEPTHKPGGSVESHEDPNHLIYHIKADEEEGQHNNNKKHNSAENSDESHEEENRREPIDDIPHKNYDEQIHYIEVPEQTQDYNPEHRQVQYYQEKPKELQQHSPQSPGPKNIAHFPKEQEQIILHEHEEEIEIEPQQREHSSIKVDPNQHIQTQEHTPRHPQEESHRYDYPRSFYSSAPIIKGTPKQEVSNDEAKDDVRENNNEKEEDREENEEDFEKSYMDAAYGFAAYHTPRVDVEKEIYNPQTYGSPKYYSEYNIEKTPLQQYQAGGDEFPEFARSNYKEARDKMQEKYYLDYEASRPEGLGERHKNKENYYALYNNQKPETYSNDEKEEKKSEKYTVIPTYHYREPAHKQSKHNKPKPAHYEFRYTNEEPKDASAHASRPHIRYNGRTQFVEPQYQYGFEPISIPQLLDSELAAMASSNNPKSQKGGLRKKTFKENLFIKTTSTKGSKKIS</sequence>
<feature type="chain" id="PRO_5022741611" evidence="2">
    <location>
        <begin position="18"/>
        <end position="906"/>
    </location>
</feature>
<dbReference type="Proteomes" id="UP000324832">
    <property type="component" value="Unassembled WGS sequence"/>
</dbReference>
<feature type="compositionally biased region" description="Basic and acidic residues" evidence="1">
    <location>
        <begin position="502"/>
        <end position="516"/>
    </location>
</feature>
<evidence type="ECO:0000313" key="3">
    <source>
        <dbReference type="EMBL" id="VVD02475.1"/>
    </source>
</evidence>
<proteinExistence type="predicted"/>
<accession>A0A5E4QW91</accession>
<feature type="compositionally biased region" description="Basic residues" evidence="1">
    <location>
        <begin position="324"/>
        <end position="337"/>
    </location>
</feature>
<name>A0A5E4QW91_9NEOP</name>
<dbReference type="EMBL" id="FZQP02006110">
    <property type="protein sequence ID" value="VVD02475.1"/>
    <property type="molecule type" value="Genomic_DNA"/>
</dbReference>
<feature type="region of interest" description="Disordered" evidence="1">
    <location>
        <begin position="479"/>
        <end position="516"/>
    </location>
</feature>
<organism evidence="3 4">
    <name type="scientific">Leptidea sinapis</name>
    <dbReference type="NCBI Taxonomy" id="189913"/>
    <lineage>
        <taxon>Eukaryota</taxon>
        <taxon>Metazoa</taxon>
        <taxon>Ecdysozoa</taxon>
        <taxon>Arthropoda</taxon>
        <taxon>Hexapoda</taxon>
        <taxon>Insecta</taxon>
        <taxon>Pterygota</taxon>
        <taxon>Neoptera</taxon>
        <taxon>Endopterygota</taxon>
        <taxon>Lepidoptera</taxon>
        <taxon>Glossata</taxon>
        <taxon>Ditrysia</taxon>
        <taxon>Papilionoidea</taxon>
        <taxon>Pieridae</taxon>
        <taxon>Dismorphiinae</taxon>
        <taxon>Leptidea</taxon>
    </lineage>
</organism>
<feature type="region of interest" description="Disordered" evidence="1">
    <location>
        <begin position="310"/>
        <end position="358"/>
    </location>
</feature>
<evidence type="ECO:0000256" key="1">
    <source>
        <dbReference type="SAM" id="MobiDB-lite"/>
    </source>
</evidence>
<gene>
    <name evidence="3" type="ORF">LSINAPIS_LOCUS12684</name>
</gene>
<evidence type="ECO:0000313" key="4">
    <source>
        <dbReference type="Proteomes" id="UP000324832"/>
    </source>
</evidence>
<feature type="signal peptide" evidence="2">
    <location>
        <begin position="1"/>
        <end position="17"/>
    </location>
</feature>
<keyword evidence="4" id="KW-1185">Reference proteome</keyword>
<protein>
    <submittedName>
        <fullName evidence="3">Uncharacterized protein</fullName>
    </submittedName>
</protein>
<keyword evidence="2" id="KW-0732">Signal</keyword>
<feature type="region of interest" description="Disordered" evidence="1">
    <location>
        <begin position="870"/>
        <end position="906"/>
    </location>
</feature>
<feature type="compositionally biased region" description="Acidic residues" evidence="1">
    <location>
        <begin position="658"/>
        <end position="667"/>
    </location>
</feature>
<feature type="region of interest" description="Disordered" evidence="1">
    <location>
        <begin position="583"/>
        <end position="667"/>
    </location>
</feature>
<feature type="compositionally biased region" description="Polar residues" evidence="1">
    <location>
        <begin position="347"/>
        <end position="356"/>
    </location>
</feature>
<feature type="compositionally biased region" description="Basic and acidic residues" evidence="1">
    <location>
        <begin position="607"/>
        <end position="621"/>
    </location>
</feature>
<dbReference type="AlphaFoldDB" id="A0A5E4QW91"/>